<dbReference type="EMBL" id="MU003551">
    <property type="protein sequence ID" value="KAF2463347.1"/>
    <property type="molecule type" value="Genomic_DNA"/>
</dbReference>
<name>A0ACB6QAE1_9PLEO</name>
<evidence type="ECO:0000313" key="1">
    <source>
        <dbReference type="EMBL" id="KAF2463347.1"/>
    </source>
</evidence>
<organism evidence="1 2">
    <name type="scientific">Lindgomyces ingoldianus</name>
    <dbReference type="NCBI Taxonomy" id="673940"/>
    <lineage>
        <taxon>Eukaryota</taxon>
        <taxon>Fungi</taxon>
        <taxon>Dikarya</taxon>
        <taxon>Ascomycota</taxon>
        <taxon>Pezizomycotina</taxon>
        <taxon>Dothideomycetes</taxon>
        <taxon>Pleosporomycetidae</taxon>
        <taxon>Pleosporales</taxon>
        <taxon>Lindgomycetaceae</taxon>
        <taxon>Lindgomyces</taxon>
    </lineage>
</organism>
<reference evidence="1" key="1">
    <citation type="journal article" date="2020" name="Stud. Mycol.">
        <title>101 Dothideomycetes genomes: a test case for predicting lifestyles and emergence of pathogens.</title>
        <authorList>
            <person name="Haridas S."/>
            <person name="Albert R."/>
            <person name="Binder M."/>
            <person name="Bloem J."/>
            <person name="Labutti K."/>
            <person name="Salamov A."/>
            <person name="Andreopoulos B."/>
            <person name="Baker S."/>
            <person name="Barry K."/>
            <person name="Bills G."/>
            <person name="Bluhm B."/>
            <person name="Cannon C."/>
            <person name="Castanera R."/>
            <person name="Culley D."/>
            <person name="Daum C."/>
            <person name="Ezra D."/>
            <person name="Gonzalez J."/>
            <person name="Henrissat B."/>
            <person name="Kuo A."/>
            <person name="Liang C."/>
            <person name="Lipzen A."/>
            <person name="Lutzoni F."/>
            <person name="Magnuson J."/>
            <person name="Mondo S."/>
            <person name="Nolan M."/>
            <person name="Ohm R."/>
            <person name="Pangilinan J."/>
            <person name="Park H.-J."/>
            <person name="Ramirez L."/>
            <person name="Alfaro M."/>
            <person name="Sun H."/>
            <person name="Tritt A."/>
            <person name="Yoshinaga Y."/>
            <person name="Zwiers L.-H."/>
            <person name="Turgeon B."/>
            <person name="Goodwin S."/>
            <person name="Spatafora J."/>
            <person name="Crous P."/>
            <person name="Grigoriev I."/>
        </authorList>
    </citation>
    <scope>NUCLEOTIDE SEQUENCE</scope>
    <source>
        <strain evidence="1">ATCC 200398</strain>
    </source>
</reference>
<keyword evidence="2" id="KW-1185">Reference proteome</keyword>
<evidence type="ECO:0000313" key="2">
    <source>
        <dbReference type="Proteomes" id="UP000799755"/>
    </source>
</evidence>
<sequence>MKLQLAVLICFILRLYWVFGEKYKDKKRQKEVDILLFSMTTIDGTIVYTPHREWDGLTRTLLGLIEEPRGTVAPRTLTMIRTRLAIVTRKLGSTLTNDWISVAVPLGRTASTYTSTGLISTLTVATGPQKVAVIVECERGKDGKWHAARSSADSTLLYQLPAIPIQRLHKYDIYNPTEAEWKKYIVKNGARCFPLTAKSIS</sequence>
<gene>
    <name evidence="1" type="ORF">BDR25DRAFT_320041</name>
</gene>
<dbReference type="Proteomes" id="UP000799755">
    <property type="component" value="Unassembled WGS sequence"/>
</dbReference>
<comment type="caution">
    <text evidence="1">The sequence shown here is derived from an EMBL/GenBank/DDBJ whole genome shotgun (WGS) entry which is preliminary data.</text>
</comment>
<accession>A0ACB6QAE1</accession>
<proteinExistence type="predicted"/>
<protein>
    <submittedName>
        <fullName evidence="1">Uncharacterized protein</fullName>
    </submittedName>
</protein>